<accession>A0AAD4EST0</accession>
<feature type="compositionally biased region" description="Polar residues" evidence="6">
    <location>
        <begin position="319"/>
        <end position="331"/>
    </location>
</feature>
<dbReference type="CDD" id="cd12148">
    <property type="entry name" value="fungal_TF_MHR"/>
    <property type="match status" value="1"/>
</dbReference>
<keyword evidence="3" id="KW-0238">DNA-binding</keyword>
<comment type="caution">
    <text evidence="8">The sequence shown here is derived from an EMBL/GenBank/DDBJ whole genome shotgun (WGS) entry which is preliminary data.</text>
</comment>
<feature type="region of interest" description="Disordered" evidence="6">
    <location>
        <begin position="187"/>
        <end position="222"/>
    </location>
</feature>
<evidence type="ECO:0000259" key="7">
    <source>
        <dbReference type="PROSITE" id="PS50048"/>
    </source>
</evidence>
<evidence type="ECO:0000256" key="2">
    <source>
        <dbReference type="ARBA" id="ARBA00023015"/>
    </source>
</evidence>
<feature type="compositionally biased region" description="Basic and acidic residues" evidence="6">
    <location>
        <begin position="36"/>
        <end position="45"/>
    </location>
</feature>
<dbReference type="GO" id="GO:0000981">
    <property type="term" value="F:DNA-binding transcription factor activity, RNA polymerase II-specific"/>
    <property type="evidence" value="ECO:0007669"/>
    <property type="project" value="InterPro"/>
</dbReference>
<evidence type="ECO:0000256" key="1">
    <source>
        <dbReference type="ARBA" id="ARBA00022723"/>
    </source>
</evidence>
<dbReference type="Pfam" id="PF00172">
    <property type="entry name" value="Zn_clus"/>
    <property type="match status" value="1"/>
</dbReference>
<dbReference type="GO" id="GO:0003677">
    <property type="term" value="F:DNA binding"/>
    <property type="evidence" value="ECO:0007669"/>
    <property type="project" value="UniProtKB-KW"/>
</dbReference>
<dbReference type="SMART" id="SM00066">
    <property type="entry name" value="GAL4"/>
    <property type="match status" value="1"/>
</dbReference>
<keyword evidence="9" id="KW-1185">Reference proteome</keyword>
<dbReference type="EMBL" id="JAHCVI010000004">
    <property type="protein sequence ID" value="KAG7286550.1"/>
    <property type="molecule type" value="Genomic_DNA"/>
</dbReference>
<dbReference type="Gene3D" id="4.10.240.10">
    <property type="entry name" value="Zn(2)-C6 fungal-type DNA-binding domain"/>
    <property type="match status" value="1"/>
</dbReference>
<gene>
    <name evidence="8" type="ORF">NEMBOFW57_008861</name>
</gene>
<feature type="compositionally biased region" description="Polar residues" evidence="6">
    <location>
        <begin position="82"/>
        <end position="91"/>
    </location>
</feature>
<dbReference type="InterPro" id="IPR001138">
    <property type="entry name" value="Zn2Cys6_DnaBD"/>
</dbReference>
<feature type="region of interest" description="Disordered" evidence="6">
    <location>
        <begin position="302"/>
        <end position="331"/>
    </location>
</feature>
<evidence type="ECO:0000313" key="9">
    <source>
        <dbReference type="Proteomes" id="UP001197093"/>
    </source>
</evidence>
<dbReference type="SUPFAM" id="SSF57701">
    <property type="entry name" value="Zn2/Cys6 DNA-binding domain"/>
    <property type="match status" value="1"/>
</dbReference>
<organism evidence="8 9">
    <name type="scientific">Staphylotrichum longicolle</name>
    <dbReference type="NCBI Taxonomy" id="669026"/>
    <lineage>
        <taxon>Eukaryota</taxon>
        <taxon>Fungi</taxon>
        <taxon>Dikarya</taxon>
        <taxon>Ascomycota</taxon>
        <taxon>Pezizomycotina</taxon>
        <taxon>Sordariomycetes</taxon>
        <taxon>Sordariomycetidae</taxon>
        <taxon>Sordariales</taxon>
        <taxon>Chaetomiaceae</taxon>
        <taxon>Staphylotrichum</taxon>
    </lineage>
</organism>
<proteinExistence type="predicted"/>
<feature type="compositionally biased region" description="Polar residues" evidence="6">
    <location>
        <begin position="140"/>
        <end position="153"/>
    </location>
</feature>
<keyword evidence="4" id="KW-0804">Transcription</keyword>
<feature type="region of interest" description="Disordered" evidence="6">
    <location>
        <begin position="1"/>
        <end position="167"/>
    </location>
</feature>
<evidence type="ECO:0000313" key="8">
    <source>
        <dbReference type="EMBL" id="KAG7286550.1"/>
    </source>
</evidence>
<sequence>MDDKKPDPEEGDAVMQQSYPSPMVDSTEAQYYEQLTQHRDLDPQMDHQPSQSEHHGLPIIPEHQEQHEHHELHQLQGLQESPAPQQQNSRPPVSADELQLAAQLTQGLAPMMAAAVQDQTQEQQQMQQQDGQGGQVQAQSEPNLQQQLEASLQNHEREMQSHEHELQNHNHELQSHELQDVLPHTEPATASTSASPYVHGAPPPTHPQYQLPDSTPPRKRSKVSRACDECRRKKIKCDAQSEANEQPCSNCRRSNAQCLFSRVPQKRGPSKGYIKELADRINTIEGKLNTGVESLERSASNEAFASPGLGDDSRKRPFSSISADGFQTPSPNRLSAAFTTDHRPILPYLQPDFRASNTANQTELAIKPAAPMQFQGPTSDIGLQAQPEMMDGISQNGLPQGSSHQTDQMPEIEDAAFNRYLEIVHSTFPVLASTKARVQSLLWQSPLGLQNAFYNAFFSMVKPFLSDAGDELDGDPATACRLLSEWEAERKPRSAVTDLVRLQTLVMALIAVDCHGIASAKNEQGGPSKAEILGRAAGLGFTMKLYLREVDPDPNPDLDPNSDDNVALRAWCVLVMLDRWNAVGTAMPLLIGNDTVVDRPGLIHITGPVVFCLIRISYVLGHVVPLAISPEMDPMSKQSASITSLSNASTQMLSWIFPVGRTDPVLHLAYWHARLLSELISPERSQRPINILQATKNIIEILAANHDLLSPITHHFGTLAALGLAELQRFQETRDEAAKLTKDVLDYSIAPSPWNAALRVKLAEQQQQQQQQQARPGTASSVAGGGDATSQNLQQLADLATAADGSAAATEGGLKEGMTTEAGDGVAANNGVVSAAEASAKPEDAPSRAEVDVRAVLMGGYLNWFEEEAEDEVLV</sequence>
<dbReference type="PANTHER" id="PTHR31668">
    <property type="entry name" value="GLUCOSE TRANSPORT TRANSCRIPTION REGULATOR RGT1-RELATED-RELATED"/>
    <property type="match status" value="1"/>
</dbReference>
<evidence type="ECO:0000256" key="6">
    <source>
        <dbReference type="SAM" id="MobiDB-lite"/>
    </source>
</evidence>
<feature type="region of interest" description="Disordered" evidence="6">
    <location>
        <begin position="761"/>
        <end position="789"/>
    </location>
</feature>
<reference evidence="8" key="1">
    <citation type="submission" date="2023-02" db="EMBL/GenBank/DDBJ databases">
        <authorList>
            <person name="Palmer J.M."/>
        </authorList>
    </citation>
    <scope>NUCLEOTIDE SEQUENCE</scope>
    <source>
        <strain evidence="8">FW57</strain>
    </source>
</reference>
<dbReference type="InterPro" id="IPR050797">
    <property type="entry name" value="Carb_Metab_Trans_Reg"/>
</dbReference>
<dbReference type="PROSITE" id="PS00463">
    <property type="entry name" value="ZN2_CY6_FUNGAL_1"/>
    <property type="match status" value="1"/>
</dbReference>
<evidence type="ECO:0000256" key="3">
    <source>
        <dbReference type="ARBA" id="ARBA00023125"/>
    </source>
</evidence>
<dbReference type="PANTHER" id="PTHR31668:SF26">
    <property type="entry name" value="GLUCOSE TRANSPORT TRANSCRIPTION REGULATOR RGT1-RELATED"/>
    <property type="match status" value="1"/>
</dbReference>
<evidence type="ECO:0000256" key="5">
    <source>
        <dbReference type="ARBA" id="ARBA00023242"/>
    </source>
</evidence>
<evidence type="ECO:0000256" key="4">
    <source>
        <dbReference type="ARBA" id="ARBA00023163"/>
    </source>
</evidence>
<dbReference type="GO" id="GO:0008270">
    <property type="term" value="F:zinc ion binding"/>
    <property type="evidence" value="ECO:0007669"/>
    <property type="project" value="InterPro"/>
</dbReference>
<feature type="domain" description="Zn(2)-C6 fungal-type" evidence="7">
    <location>
        <begin position="226"/>
        <end position="260"/>
    </location>
</feature>
<dbReference type="PROSITE" id="PS50048">
    <property type="entry name" value="ZN2_CY6_FUNGAL_2"/>
    <property type="match status" value="1"/>
</dbReference>
<keyword evidence="1" id="KW-0479">Metal-binding</keyword>
<feature type="compositionally biased region" description="Basic and acidic residues" evidence="6">
    <location>
        <begin position="154"/>
        <end position="167"/>
    </location>
</feature>
<dbReference type="InterPro" id="IPR036864">
    <property type="entry name" value="Zn2-C6_fun-type_DNA-bd_sf"/>
</dbReference>
<keyword evidence="5" id="KW-0539">Nucleus</keyword>
<dbReference type="AlphaFoldDB" id="A0AAD4EST0"/>
<keyword evidence="2" id="KW-0805">Transcription regulation</keyword>
<dbReference type="Proteomes" id="UP001197093">
    <property type="component" value="Unassembled WGS sequence"/>
</dbReference>
<feature type="compositionally biased region" description="Basic and acidic residues" evidence="6">
    <location>
        <begin position="52"/>
        <end position="73"/>
    </location>
</feature>
<name>A0AAD4EST0_9PEZI</name>
<dbReference type="CDD" id="cd00067">
    <property type="entry name" value="GAL4"/>
    <property type="match status" value="1"/>
</dbReference>
<protein>
    <recommendedName>
        <fullName evidence="7">Zn(2)-C6 fungal-type domain-containing protein</fullName>
    </recommendedName>
</protein>
<feature type="compositionally biased region" description="Low complexity" evidence="6">
    <location>
        <begin position="98"/>
        <end position="139"/>
    </location>
</feature>